<protein>
    <submittedName>
        <fullName evidence="2">Uncharacterized protein</fullName>
    </submittedName>
</protein>
<gene>
    <name evidence="2" type="ORF">Bhyg_01922</name>
</gene>
<feature type="signal peptide" evidence="1">
    <location>
        <begin position="1"/>
        <end position="19"/>
    </location>
</feature>
<evidence type="ECO:0000313" key="3">
    <source>
        <dbReference type="Proteomes" id="UP001151699"/>
    </source>
</evidence>
<keyword evidence="3" id="KW-1185">Reference proteome</keyword>
<proteinExistence type="predicted"/>
<reference evidence="2" key="1">
    <citation type="submission" date="2022-07" db="EMBL/GenBank/DDBJ databases">
        <authorList>
            <person name="Trinca V."/>
            <person name="Uliana J.V.C."/>
            <person name="Torres T.T."/>
            <person name="Ward R.J."/>
            <person name="Monesi N."/>
        </authorList>
    </citation>
    <scope>NUCLEOTIDE SEQUENCE</scope>
    <source>
        <strain evidence="2">HSMRA1968</strain>
        <tissue evidence="2">Whole embryos</tissue>
    </source>
</reference>
<dbReference type="AlphaFoldDB" id="A0A9Q0NAL9"/>
<feature type="chain" id="PRO_5040336137" evidence="1">
    <location>
        <begin position="20"/>
        <end position="258"/>
    </location>
</feature>
<keyword evidence="1" id="KW-0732">Signal</keyword>
<evidence type="ECO:0000313" key="2">
    <source>
        <dbReference type="EMBL" id="KAJ6646709.1"/>
    </source>
</evidence>
<dbReference type="Proteomes" id="UP001151699">
    <property type="component" value="Chromosome A"/>
</dbReference>
<comment type="caution">
    <text evidence="2">The sequence shown here is derived from an EMBL/GenBank/DDBJ whole genome shotgun (WGS) entry which is preliminary data.</text>
</comment>
<sequence length="258" mass="28376">MNLLIGGILALFCVQSIHALFANQCQRDLSNYKRQTKKFFWEFDREHDIAHDDYLAIKKLCNDLTAALALFADPNYGSGKNAAKIECEVAEFNKSFFGVRISAVEHITHLWYEIVILLDQVDDFRCKNNVVCVAGESNTGCDAEFNKFKCDLAAFFQGVIDAGVQAKQILRGLLDGCDILGEKTRSFDCSINPTCHGTGCSCGGNGKGNPGNPNILLALKSFISDFIPAHDVAHELLENLGVLCGALTEGINYWKSIL</sequence>
<name>A0A9Q0NAL9_9DIPT</name>
<organism evidence="2 3">
    <name type="scientific">Pseudolycoriella hygida</name>
    <dbReference type="NCBI Taxonomy" id="35572"/>
    <lineage>
        <taxon>Eukaryota</taxon>
        <taxon>Metazoa</taxon>
        <taxon>Ecdysozoa</taxon>
        <taxon>Arthropoda</taxon>
        <taxon>Hexapoda</taxon>
        <taxon>Insecta</taxon>
        <taxon>Pterygota</taxon>
        <taxon>Neoptera</taxon>
        <taxon>Endopterygota</taxon>
        <taxon>Diptera</taxon>
        <taxon>Nematocera</taxon>
        <taxon>Sciaroidea</taxon>
        <taxon>Sciaridae</taxon>
        <taxon>Pseudolycoriella</taxon>
    </lineage>
</organism>
<dbReference type="EMBL" id="WJQU01000001">
    <property type="protein sequence ID" value="KAJ6646709.1"/>
    <property type="molecule type" value="Genomic_DNA"/>
</dbReference>
<evidence type="ECO:0000256" key="1">
    <source>
        <dbReference type="SAM" id="SignalP"/>
    </source>
</evidence>
<accession>A0A9Q0NAL9</accession>